<dbReference type="InterPro" id="IPR029044">
    <property type="entry name" value="Nucleotide-diphossugar_trans"/>
</dbReference>
<evidence type="ECO:0000256" key="12">
    <source>
        <dbReference type="SAM" id="Phobius"/>
    </source>
</evidence>
<keyword evidence="9 12" id="KW-0812">Transmembrane</keyword>
<comment type="subcellular location">
    <subcellularLocation>
        <location evidence="1">Cell inner membrane</location>
        <topology evidence="1">Multi-pass membrane protein</topology>
    </subcellularLocation>
</comment>
<feature type="transmembrane region" description="Helical" evidence="12">
    <location>
        <begin position="444"/>
        <end position="464"/>
    </location>
</feature>
<evidence type="ECO:0000256" key="9">
    <source>
        <dbReference type="ARBA" id="ARBA00022692"/>
    </source>
</evidence>
<dbReference type="PANTHER" id="PTHR43867">
    <property type="entry name" value="CELLULOSE SYNTHASE CATALYTIC SUBUNIT A [UDP-FORMING]"/>
    <property type="match status" value="1"/>
</dbReference>
<dbReference type="Proteomes" id="UP001379949">
    <property type="component" value="Unassembled WGS sequence"/>
</dbReference>
<dbReference type="Gene3D" id="3.90.550.10">
    <property type="entry name" value="Spore Coat Polysaccharide Biosynthesis Protein SpsA, Chain A"/>
    <property type="match status" value="1"/>
</dbReference>
<evidence type="ECO:0000256" key="2">
    <source>
        <dbReference type="ARBA" id="ARBA00005001"/>
    </source>
</evidence>
<dbReference type="CDD" id="cd04191">
    <property type="entry name" value="Glucan_BSP_MdoH"/>
    <property type="match status" value="1"/>
</dbReference>
<evidence type="ECO:0000256" key="8">
    <source>
        <dbReference type="ARBA" id="ARBA00022679"/>
    </source>
</evidence>
<feature type="transmembrane region" description="Helical" evidence="12">
    <location>
        <begin position="42"/>
        <end position="62"/>
    </location>
</feature>
<protein>
    <recommendedName>
        <fullName evidence="4">Glucans biosynthesis glucosyltransferase H</fullName>
    </recommendedName>
</protein>
<comment type="caution">
    <text evidence="14">The sequence shown here is derived from an EMBL/GenBank/DDBJ whole genome shotgun (WGS) entry which is preliminary data.</text>
</comment>
<dbReference type="EMBL" id="JBAKAR010000003">
    <property type="protein sequence ID" value="MEL0612703.1"/>
    <property type="molecule type" value="Genomic_DNA"/>
</dbReference>
<evidence type="ECO:0000256" key="1">
    <source>
        <dbReference type="ARBA" id="ARBA00004429"/>
    </source>
</evidence>
<evidence type="ECO:0000259" key="13">
    <source>
        <dbReference type="Pfam" id="PF13632"/>
    </source>
</evidence>
<keyword evidence="7 14" id="KW-0328">Glycosyltransferase</keyword>
<keyword evidence="6" id="KW-0997">Cell inner membrane</keyword>
<evidence type="ECO:0000256" key="11">
    <source>
        <dbReference type="ARBA" id="ARBA00023136"/>
    </source>
</evidence>
<evidence type="ECO:0000313" key="14">
    <source>
        <dbReference type="EMBL" id="MEL0612703.1"/>
    </source>
</evidence>
<dbReference type="GO" id="GO:0016757">
    <property type="term" value="F:glycosyltransferase activity"/>
    <property type="evidence" value="ECO:0007669"/>
    <property type="project" value="UniProtKB-KW"/>
</dbReference>
<keyword evidence="8 14" id="KW-0808">Transferase</keyword>
<evidence type="ECO:0000256" key="3">
    <source>
        <dbReference type="ARBA" id="ARBA00009337"/>
    </source>
</evidence>
<dbReference type="Pfam" id="PF13632">
    <property type="entry name" value="Glyco_trans_2_3"/>
    <property type="match status" value="1"/>
</dbReference>
<accession>A0ABU9G4L7</accession>
<dbReference type="NCBIfam" id="NF003958">
    <property type="entry name" value="PRK05454.2-1"/>
    <property type="match status" value="1"/>
</dbReference>
<evidence type="ECO:0000313" key="15">
    <source>
        <dbReference type="Proteomes" id="UP001379949"/>
    </source>
</evidence>
<organism evidence="14 15">
    <name type="scientific">Marinomonas arenicola</name>
    <dbReference type="NCBI Taxonomy" id="569601"/>
    <lineage>
        <taxon>Bacteria</taxon>
        <taxon>Pseudomonadati</taxon>
        <taxon>Pseudomonadota</taxon>
        <taxon>Gammaproteobacteria</taxon>
        <taxon>Oceanospirillales</taxon>
        <taxon>Oceanospirillaceae</taxon>
        <taxon>Marinomonas</taxon>
    </lineage>
</organism>
<comment type="similarity">
    <text evidence="3">Belongs to the glycosyltransferase 2 family. OpgH subfamily.</text>
</comment>
<keyword evidence="10 12" id="KW-1133">Transmembrane helix</keyword>
<name>A0ABU9G4L7_9GAMM</name>
<proteinExistence type="inferred from homology"/>
<evidence type="ECO:0000256" key="7">
    <source>
        <dbReference type="ARBA" id="ARBA00022676"/>
    </source>
</evidence>
<evidence type="ECO:0000256" key="10">
    <source>
        <dbReference type="ARBA" id="ARBA00022989"/>
    </source>
</evidence>
<keyword evidence="5" id="KW-1003">Cell membrane</keyword>
<feature type="domain" description="Glycosyltransferase 2-like" evidence="13">
    <location>
        <begin position="224"/>
        <end position="417"/>
    </location>
</feature>
<reference evidence="14 15" key="1">
    <citation type="submission" date="2024-02" db="EMBL/GenBank/DDBJ databases">
        <title>Bacteria isolated from the canopy kelp, Nereocystis luetkeana.</title>
        <authorList>
            <person name="Pfister C.A."/>
            <person name="Younker I.T."/>
            <person name="Light S.H."/>
        </authorList>
    </citation>
    <scope>NUCLEOTIDE SEQUENCE [LARGE SCALE GENOMIC DNA]</scope>
    <source>
        <strain evidence="14 15">TI.4.07</strain>
    </source>
</reference>
<feature type="transmembrane region" description="Helical" evidence="12">
    <location>
        <begin position="82"/>
        <end position="108"/>
    </location>
</feature>
<sequence length="706" mass="79674">MVETKMMTPQERLALPHEAPLDMPRHAVNEPRQKAKKLVKPFLLRTLLARLCVISITLGLTWYGATEMYAVLNTNAIAGLQWAFLVLFCINFTWISFAFSQASIGFLCRLWPFSRKVKEAEPEGVTAILLPVYNEDPIRIRASIEAMHDDLLEKAPGKFAFFILSDSNRSDACIKEKHTFYPLLNHEDQGCPIYYRRRHNNNERKAGNIAEWVTRFGARYESMIVLDADSLMSADCLISLSRRMAAEPGLGLIQTLPTIIKANTLYSRIQQFANQCFGPVYASGLAAWHGTASNFWGHNAIIRTKAFAEACGLPILEGKAPFGGHVMSHDFMEAAMLRRAGWGVRFDMDLEASYEEAPPSLIDVMVRDRRWCQGNLQHKAFLLAQDFHFATRVHLFSGIFSYLSAVFWFLLIAVGFALAVQAHFVRPEYFSNPSLFPTWPVFDFQKALLLFELSMALVLAPKVYGWLSALLYPKRCMSFGGPILLTLDTLLEVALSALYAPILMFSQFLVVFDVLKGRDSGWKPQSRDDGATPWKTVARAHLSHTLLGAGLASAALFLSPALFYWSLPITIGLVFSIPLSWLSGGEKRGNILSKFMLLRASQEKRPTGIVKRLNEKQAQAIEDDSSATQPALQRFIKDVNFYHWYLAQLPQEEENTLCRSRICAQWQIEKSANLEQLTEHLQESECLAILKHKSLMLAMGKYLPQA</sequence>
<dbReference type="NCBIfam" id="NF003962">
    <property type="entry name" value="PRK05454.2-5"/>
    <property type="match status" value="1"/>
</dbReference>
<dbReference type="SUPFAM" id="SSF53448">
    <property type="entry name" value="Nucleotide-diphospho-sugar transferases"/>
    <property type="match status" value="1"/>
</dbReference>
<dbReference type="PANTHER" id="PTHR43867:SF5">
    <property type="entry name" value="GLUCANS BIOSYNTHESIS GLUCOSYLTRANSFERASE H"/>
    <property type="match status" value="1"/>
</dbReference>
<evidence type="ECO:0000256" key="5">
    <source>
        <dbReference type="ARBA" id="ARBA00022475"/>
    </source>
</evidence>
<evidence type="ECO:0000256" key="6">
    <source>
        <dbReference type="ARBA" id="ARBA00022519"/>
    </source>
</evidence>
<dbReference type="RefSeq" id="WP_341566672.1">
    <property type="nucleotide sequence ID" value="NZ_JBAKAR010000003.1"/>
</dbReference>
<dbReference type="InterPro" id="IPR001173">
    <property type="entry name" value="Glyco_trans_2-like"/>
</dbReference>
<gene>
    <name evidence="14" type="primary">mdoH</name>
    <name evidence="14" type="ORF">V6242_06065</name>
</gene>
<feature type="transmembrane region" description="Helical" evidence="12">
    <location>
        <begin position="399"/>
        <end position="424"/>
    </location>
</feature>
<evidence type="ECO:0000256" key="4">
    <source>
        <dbReference type="ARBA" id="ARBA00020585"/>
    </source>
</evidence>
<comment type="pathway">
    <text evidence="2">Glycan metabolism; osmoregulated periplasmic glucan (OPG) biosynthesis.</text>
</comment>
<dbReference type="InterPro" id="IPR050321">
    <property type="entry name" value="Glycosyltr_2/OpgH_subfam"/>
</dbReference>
<feature type="transmembrane region" description="Helical" evidence="12">
    <location>
        <begin position="563"/>
        <end position="584"/>
    </location>
</feature>
<keyword evidence="15" id="KW-1185">Reference proteome</keyword>
<keyword evidence="11 12" id="KW-0472">Membrane</keyword>